<evidence type="ECO:0000313" key="1">
    <source>
        <dbReference type="EMBL" id="GAA1722363.1"/>
    </source>
</evidence>
<dbReference type="InterPro" id="IPR004401">
    <property type="entry name" value="YbaB/EbfC"/>
</dbReference>
<dbReference type="EMBL" id="BAAANY010000053">
    <property type="protein sequence ID" value="GAA1722363.1"/>
    <property type="molecule type" value="Genomic_DNA"/>
</dbReference>
<dbReference type="Proteomes" id="UP001500618">
    <property type="component" value="Unassembled WGS sequence"/>
</dbReference>
<dbReference type="Pfam" id="PF02575">
    <property type="entry name" value="YbaB_DNA_bd"/>
    <property type="match status" value="1"/>
</dbReference>
<reference evidence="1 2" key="1">
    <citation type="journal article" date="2019" name="Int. J. Syst. Evol. Microbiol.">
        <title>The Global Catalogue of Microorganisms (GCM) 10K type strain sequencing project: providing services to taxonomists for standard genome sequencing and annotation.</title>
        <authorList>
            <consortium name="The Broad Institute Genomics Platform"/>
            <consortium name="The Broad Institute Genome Sequencing Center for Infectious Disease"/>
            <person name="Wu L."/>
            <person name="Ma J."/>
        </authorList>
    </citation>
    <scope>NUCLEOTIDE SEQUENCE [LARGE SCALE GENOMIC DNA]</scope>
    <source>
        <strain evidence="1 2">JCM 14718</strain>
    </source>
</reference>
<dbReference type="Gene3D" id="3.30.1310.10">
    <property type="entry name" value="Nucleoid-associated protein YbaB-like domain"/>
    <property type="match status" value="1"/>
</dbReference>
<evidence type="ECO:0008006" key="3">
    <source>
        <dbReference type="Google" id="ProtNLM"/>
    </source>
</evidence>
<comment type="caution">
    <text evidence="1">The sequence shown here is derived from an EMBL/GenBank/DDBJ whole genome shotgun (WGS) entry which is preliminary data.</text>
</comment>
<keyword evidence="2" id="KW-1185">Reference proteome</keyword>
<sequence length="107" mass="11465">MHSTAQHLASIAEIATKLRTLRDESAKLEATAESPDGLVAATVNSRGDVVELELDDRVYRTSDSAALAAAITQTIRAAAADLERIMATRANALFANQPEKSDLARSW</sequence>
<dbReference type="RefSeq" id="WP_279579748.1">
    <property type="nucleotide sequence ID" value="NZ_BAAANY010000053.1"/>
</dbReference>
<accession>A0ABN2JCD6</accession>
<evidence type="ECO:0000313" key="2">
    <source>
        <dbReference type="Proteomes" id="UP001500618"/>
    </source>
</evidence>
<protein>
    <recommendedName>
        <fullName evidence="3">YbaB/EbfC family DNA-binding protein</fullName>
    </recommendedName>
</protein>
<organism evidence="1 2">
    <name type="scientific">Fodinicola feengrottensis</name>
    <dbReference type="NCBI Taxonomy" id="435914"/>
    <lineage>
        <taxon>Bacteria</taxon>
        <taxon>Bacillati</taxon>
        <taxon>Actinomycetota</taxon>
        <taxon>Actinomycetes</taxon>
        <taxon>Mycobacteriales</taxon>
        <taxon>Fodinicola</taxon>
    </lineage>
</organism>
<proteinExistence type="predicted"/>
<name>A0ABN2JCD6_9ACTN</name>
<dbReference type="InterPro" id="IPR036894">
    <property type="entry name" value="YbaB-like_sf"/>
</dbReference>
<dbReference type="SUPFAM" id="SSF82607">
    <property type="entry name" value="YbaB-like"/>
    <property type="match status" value="1"/>
</dbReference>
<gene>
    <name evidence="1" type="ORF">GCM10009765_82920</name>
</gene>